<name>A0A7C3PP82_9CYAN</name>
<feature type="transmembrane region" description="Helical" evidence="1">
    <location>
        <begin position="28"/>
        <end position="50"/>
    </location>
</feature>
<reference evidence="2" key="1">
    <citation type="journal article" date="2020" name="mSystems">
        <title>Genome- and Community-Level Interaction Insights into Carbon Utilization and Element Cycling Functions of Hydrothermarchaeota in Hydrothermal Sediment.</title>
        <authorList>
            <person name="Zhou Z."/>
            <person name="Liu Y."/>
            <person name="Xu W."/>
            <person name="Pan J."/>
            <person name="Luo Z.H."/>
            <person name="Li M."/>
        </authorList>
    </citation>
    <scope>NUCLEOTIDE SEQUENCE [LARGE SCALE GENOMIC DNA]</scope>
    <source>
        <strain evidence="2">SpSt-418</strain>
    </source>
</reference>
<keyword evidence="2" id="KW-0436">Ligase</keyword>
<keyword evidence="1" id="KW-0472">Membrane</keyword>
<feature type="transmembrane region" description="Helical" evidence="1">
    <location>
        <begin position="268"/>
        <end position="288"/>
    </location>
</feature>
<dbReference type="AlphaFoldDB" id="A0A7C3PP82"/>
<comment type="caution">
    <text evidence="2">The sequence shown here is derived from an EMBL/GenBank/DDBJ whole genome shotgun (WGS) entry which is preliminary data.</text>
</comment>
<protein>
    <submittedName>
        <fullName evidence="2">O-antigen ligase domain-containing protein</fullName>
    </submittedName>
</protein>
<evidence type="ECO:0000256" key="1">
    <source>
        <dbReference type="SAM" id="Phobius"/>
    </source>
</evidence>
<feature type="transmembrane region" description="Helical" evidence="1">
    <location>
        <begin position="6"/>
        <end position="21"/>
    </location>
</feature>
<feature type="transmembrane region" description="Helical" evidence="1">
    <location>
        <begin position="247"/>
        <end position="263"/>
    </location>
</feature>
<feature type="transmembrane region" description="Helical" evidence="1">
    <location>
        <begin position="139"/>
        <end position="158"/>
    </location>
</feature>
<proteinExistence type="predicted"/>
<gene>
    <name evidence="2" type="ORF">ENR64_08840</name>
</gene>
<feature type="transmembrane region" description="Helical" evidence="1">
    <location>
        <begin position="415"/>
        <end position="433"/>
    </location>
</feature>
<evidence type="ECO:0000313" key="2">
    <source>
        <dbReference type="EMBL" id="HFM97861.1"/>
    </source>
</evidence>
<sequence length="441" mass="49673">MVILAQLVLYAWLPIILYLFVRYSPQRAVIISFVAGWMFLPQMGISLPFIPDFDRINSTCYGVLVGILLFDPGRLNRFKVSWIDIPIIVWSLCNLASSLTNGLGLYDGFNQSLTTTMSWGVPYFIGRLYLDNFIALRRLAIAIFVGAVIYAPMCLYESRLMQNFHLLVYGFQHPSQTFIFSIRLGGYRPSIFMTSGLMLSIWMMLGTILAMIIWRSKLMKKLWGIPISYYVGLLIITFILIRSTGAYVLFAASIAILFIAKWFKVAPFFWSIITITILYIYTGAAGNFPREQYINLMSNYFEPDRIESMDFRFKNEELLSAKARERAIFGWGGFGRSRIFNEDGEDISTTDSLWIIALGSNGAVGLASVFGVLLLPIISFGIRFPAKLWGNPIVAPTAAFAVFILMYAYDCTANAMVNPVYTLICGGIAGVTVNKNPLLDR</sequence>
<feature type="transmembrane region" description="Helical" evidence="1">
    <location>
        <begin position="353"/>
        <end position="376"/>
    </location>
</feature>
<dbReference type="GO" id="GO:0016874">
    <property type="term" value="F:ligase activity"/>
    <property type="evidence" value="ECO:0007669"/>
    <property type="project" value="UniProtKB-KW"/>
</dbReference>
<keyword evidence="1" id="KW-0812">Transmembrane</keyword>
<feature type="transmembrane region" description="Helical" evidence="1">
    <location>
        <begin position="191"/>
        <end position="214"/>
    </location>
</feature>
<accession>A0A7C3PP82</accession>
<feature type="transmembrane region" description="Helical" evidence="1">
    <location>
        <begin position="388"/>
        <end position="409"/>
    </location>
</feature>
<organism evidence="2">
    <name type="scientific">Oscillatoriales cyanobacterium SpSt-418</name>
    <dbReference type="NCBI Taxonomy" id="2282169"/>
    <lineage>
        <taxon>Bacteria</taxon>
        <taxon>Bacillati</taxon>
        <taxon>Cyanobacteriota</taxon>
        <taxon>Cyanophyceae</taxon>
        <taxon>Oscillatoriophycideae</taxon>
        <taxon>Oscillatoriales</taxon>
    </lineage>
</organism>
<keyword evidence="1" id="KW-1133">Transmembrane helix</keyword>
<dbReference type="EMBL" id="DSRU01000116">
    <property type="protein sequence ID" value="HFM97861.1"/>
    <property type="molecule type" value="Genomic_DNA"/>
</dbReference>